<dbReference type="AlphaFoldDB" id="A0A067PZH7"/>
<gene>
    <name evidence="1" type="ORF">JAAARDRAFT_45956</name>
</gene>
<protein>
    <submittedName>
        <fullName evidence="1">Uncharacterized protein</fullName>
    </submittedName>
</protein>
<proteinExistence type="predicted"/>
<dbReference type="STRING" id="933084.A0A067PZH7"/>
<name>A0A067PZH7_9AGAM</name>
<organism evidence="1 2">
    <name type="scientific">Jaapia argillacea MUCL 33604</name>
    <dbReference type="NCBI Taxonomy" id="933084"/>
    <lineage>
        <taxon>Eukaryota</taxon>
        <taxon>Fungi</taxon>
        <taxon>Dikarya</taxon>
        <taxon>Basidiomycota</taxon>
        <taxon>Agaricomycotina</taxon>
        <taxon>Agaricomycetes</taxon>
        <taxon>Agaricomycetidae</taxon>
        <taxon>Jaapiales</taxon>
        <taxon>Jaapiaceae</taxon>
        <taxon>Jaapia</taxon>
    </lineage>
</organism>
<dbReference type="OrthoDB" id="3235815at2759"/>
<dbReference type="InParanoid" id="A0A067PZH7"/>
<reference evidence="2" key="1">
    <citation type="journal article" date="2014" name="Proc. Natl. Acad. Sci. U.S.A.">
        <title>Extensive sampling of basidiomycete genomes demonstrates inadequacy of the white-rot/brown-rot paradigm for wood decay fungi.</title>
        <authorList>
            <person name="Riley R."/>
            <person name="Salamov A.A."/>
            <person name="Brown D.W."/>
            <person name="Nagy L.G."/>
            <person name="Floudas D."/>
            <person name="Held B.W."/>
            <person name="Levasseur A."/>
            <person name="Lombard V."/>
            <person name="Morin E."/>
            <person name="Otillar R."/>
            <person name="Lindquist E.A."/>
            <person name="Sun H."/>
            <person name="LaButti K.M."/>
            <person name="Schmutz J."/>
            <person name="Jabbour D."/>
            <person name="Luo H."/>
            <person name="Baker S.E."/>
            <person name="Pisabarro A.G."/>
            <person name="Walton J.D."/>
            <person name="Blanchette R.A."/>
            <person name="Henrissat B."/>
            <person name="Martin F."/>
            <person name="Cullen D."/>
            <person name="Hibbett D.S."/>
            <person name="Grigoriev I.V."/>
        </authorList>
    </citation>
    <scope>NUCLEOTIDE SEQUENCE [LARGE SCALE GENOMIC DNA]</scope>
    <source>
        <strain evidence="2">MUCL 33604</strain>
    </source>
</reference>
<sequence length="620" mass="70113">MLDETECISSLEEIDSRRLALARRYNELAPISTLPKDLLLKIFALCVADQPPKQPPKPSIHYASLGYFVRPDPWWTGITHVCYYWRTITLACPSLWTCPPLFSSVWGCEMIRRSASLPLVIHWRKLEPTQLSAALDMIIPEITRIKDMSFNSYHNQAVSISESLRGLSAPQLESFTWTAHDCSEPYRDGIVSPLKSAVLNIDAPTLRYLRIEDIDIHWDSHILRAPMLVRLVLICRECTPPHTPQLLDVLRTCSSLQTLTLKWPIPRITHGVEPPSETHAPIPLHQLQCISLRSNCSSCADLLDLLAYPASVSTQVYFTDRDPPQEALDWFFSVIASKYRCGPQAESIQRCRIVEERLNNDNESPNGAEMAGYLTFQGFTPQQSSQMDKPYLSLCFGSRWGSKAVIRFLLLYLNILPISSLEEIIMEPPSRRYGDPPSMALELRGEDWLSMKDQLTQVKSVTLREEQVFGFVTALLKDPKTFLPRLEALKLGRAVVGYAGMWRMDSGLLFELLVHALRTRHEIRYPLALLEFSVDSNDLGPAAMKDLEEVVGLVNYIRPTRTEESLTSGVRARAFDFYEEAESDARFDVLTRIVSDTGSEGLIGFDDLGEGSDFDGLDDI</sequence>
<evidence type="ECO:0000313" key="1">
    <source>
        <dbReference type="EMBL" id="KDQ60109.1"/>
    </source>
</evidence>
<evidence type="ECO:0000313" key="2">
    <source>
        <dbReference type="Proteomes" id="UP000027265"/>
    </source>
</evidence>
<accession>A0A067PZH7</accession>
<keyword evidence="2" id="KW-1185">Reference proteome</keyword>
<dbReference type="HOGENOM" id="CLU_440789_0_0_1"/>
<dbReference type="Proteomes" id="UP000027265">
    <property type="component" value="Unassembled WGS sequence"/>
</dbReference>
<dbReference type="EMBL" id="KL197714">
    <property type="protein sequence ID" value="KDQ60109.1"/>
    <property type="molecule type" value="Genomic_DNA"/>
</dbReference>